<proteinExistence type="predicted"/>
<dbReference type="Pfam" id="PF01535">
    <property type="entry name" value="PPR"/>
    <property type="match status" value="3"/>
</dbReference>
<dbReference type="SUPFAM" id="SSF53335">
    <property type="entry name" value="S-adenosyl-L-methionine-dependent methyltransferases"/>
    <property type="match status" value="1"/>
</dbReference>
<dbReference type="InterPro" id="IPR002885">
    <property type="entry name" value="PPR_rpt"/>
</dbReference>
<feature type="repeat" description="PPR" evidence="2">
    <location>
        <begin position="115"/>
        <end position="149"/>
    </location>
</feature>
<dbReference type="Proteomes" id="UP000604046">
    <property type="component" value="Unassembled WGS sequence"/>
</dbReference>
<dbReference type="InterPro" id="IPR011990">
    <property type="entry name" value="TPR-like_helical_dom_sf"/>
</dbReference>
<evidence type="ECO:0000256" key="2">
    <source>
        <dbReference type="PROSITE-ProRule" id="PRU00708"/>
    </source>
</evidence>
<dbReference type="AlphaFoldDB" id="A0A812NML8"/>
<sequence>MMLKQHEAMGKVTFSACVSACEKCRKWQYAVDLLSQMDRKRVAKNLITYGACISACAACGQWEQSLGLLHDMRSAEIFPDLVACNACITSFAPQAQWQLAVGLLQDMPGLRLNPDVISFSAAVGSCEESRQWQQALHLYEQMRRQSVRLDDFGHNALIGAYSRAGKWDLALQMLSLKRSSRYPVGVHACSASVSVCERAGRWQEVLQLWPTLQQVQEEANREDGELYELHSVGPEDITRHLERALELQWLVGYPFLAAGQDQLTHGFYKYIAGMQALCARELYRLVPESKTVMDMFCGSGTVLVEGCVAGKHVVGCDVSPLALFAAAHHADARHLDLEIFLKRSRALTHALRLKRQSWDFLRCQIACQEPGPVQDALHFVLLVALTRARDRTYLHTSSKEWGKDEANAGSSDGGPEDDLAPSLFHGMSQLFAARVRSLRAAMPRRSQVQIHRCDNRVLQLQEPVDSIITGPPYPGVYDYHAPASATADLLGAQVLYDFCAPGRSVGGGRAPTLEDHLDHLSSQYAPGREIGQNSQLREASDYASKWRAEQEAWLASACRNLRSGGTATLMIGDGDRFAVGDGKFDNLKPTVEAAEKVGFRLLATASIIGKSRHPTQPRGMKRTEHMVHLLKPG</sequence>
<dbReference type="OrthoDB" id="185373at2759"/>
<evidence type="ECO:0000313" key="3">
    <source>
        <dbReference type="EMBL" id="CAE7305143.1"/>
    </source>
</evidence>
<dbReference type="Gene3D" id="3.40.50.150">
    <property type="entry name" value="Vaccinia Virus protein VP39"/>
    <property type="match status" value="1"/>
</dbReference>
<dbReference type="NCBIfam" id="TIGR00756">
    <property type="entry name" value="PPR"/>
    <property type="match status" value="1"/>
</dbReference>
<feature type="repeat" description="PPR" evidence="2">
    <location>
        <begin position="150"/>
        <end position="184"/>
    </location>
</feature>
<dbReference type="PANTHER" id="PTHR47447:SF17">
    <property type="entry name" value="OS12G0638900 PROTEIN"/>
    <property type="match status" value="1"/>
</dbReference>
<feature type="repeat" description="PPR" evidence="2">
    <location>
        <begin position="45"/>
        <end position="79"/>
    </location>
</feature>
<dbReference type="Gene3D" id="1.25.40.10">
    <property type="entry name" value="Tetratricopeptide repeat domain"/>
    <property type="match status" value="2"/>
</dbReference>
<gene>
    <name evidence="3" type="ORF">SNAT2548_LOCUS16042</name>
</gene>
<reference evidence="3" key="1">
    <citation type="submission" date="2021-02" db="EMBL/GenBank/DDBJ databases">
        <authorList>
            <person name="Dougan E. K."/>
            <person name="Rhodes N."/>
            <person name="Thang M."/>
            <person name="Chan C."/>
        </authorList>
    </citation>
    <scope>NUCLEOTIDE SEQUENCE</scope>
</reference>
<dbReference type="PROSITE" id="PS51375">
    <property type="entry name" value="PPR"/>
    <property type="match status" value="3"/>
</dbReference>
<dbReference type="EMBL" id="CAJNDS010002071">
    <property type="protein sequence ID" value="CAE7305143.1"/>
    <property type="molecule type" value="Genomic_DNA"/>
</dbReference>
<keyword evidence="1" id="KW-0677">Repeat</keyword>
<accession>A0A812NML8</accession>
<keyword evidence="4" id="KW-1185">Reference proteome</keyword>
<organism evidence="3 4">
    <name type="scientific">Symbiodinium natans</name>
    <dbReference type="NCBI Taxonomy" id="878477"/>
    <lineage>
        <taxon>Eukaryota</taxon>
        <taxon>Sar</taxon>
        <taxon>Alveolata</taxon>
        <taxon>Dinophyceae</taxon>
        <taxon>Suessiales</taxon>
        <taxon>Symbiodiniaceae</taxon>
        <taxon>Symbiodinium</taxon>
    </lineage>
</organism>
<name>A0A812NML8_9DINO</name>
<evidence type="ECO:0000256" key="1">
    <source>
        <dbReference type="ARBA" id="ARBA00022737"/>
    </source>
</evidence>
<comment type="caution">
    <text evidence="3">The sequence shown here is derived from an EMBL/GenBank/DDBJ whole genome shotgun (WGS) entry which is preliminary data.</text>
</comment>
<dbReference type="PANTHER" id="PTHR47447">
    <property type="entry name" value="OS03G0856100 PROTEIN"/>
    <property type="match status" value="1"/>
</dbReference>
<protein>
    <submittedName>
        <fullName evidence="3">Uncharacterized protein</fullName>
    </submittedName>
</protein>
<dbReference type="InterPro" id="IPR029063">
    <property type="entry name" value="SAM-dependent_MTases_sf"/>
</dbReference>
<evidence type="ECO:0000313" key="4">
    <source>
        <dbReference type="Proteomes" id="UP000604046"/>
    </source>
</evidence>